<dbReference type="CDD" id="cd00202">
    <property type="entry name" value="ZnF_GATA"/>
    <property type="match status" value="1"/>
</dbReference>
<dbReference type="GO" id="GO:0000122">
    <property type="term" value="P:negative regulation of transcription by RNA polymerase II"/>
    <property type="evidence" value="ECO:0007669"/>
    <property type="project" value="TreeGrafter"/>
</dbReference>
<dbReference type="GO" id="GO:0005634">
    <property type="term" value="C:nucleus"/>
    <property type="evidence" value="ECO:0007669"/>
    <property type="project" value="UniProtKB-SubCell"/>
</dbReference>
<dbReference type="InterPro" id="IPR013088">
    <property type="entry name" value="Znf_NHR/GATA"/>
</dbReference>
<evidence type="ECO:0000256" key="8">
    <source>
        <dbReference type="PROSITE-ProRule" id="PRU00094"/>
    </source>
</evidence>
<keyword evidence="7" id="KW-0539">Nucleus</keyword>
<dbReference type="Pfam" id="PF00320">
    <property type="entry name" value="GATA"/>
    <property type="match status" value="1"/>
</dbReference>
<feature type="region of interest" description="Disordered" evidence="9">
    <location>
        <begin position="530"/>
        <end position="651"/>
    </location>
</feature>
<dbReference type="EMBL" id="LT598460">
    <property type="protein sequence ID" value="SCU78579.1"/>
    <property type="molecule type" value="Genomic_DNA"/>
</dbReference>
<accession>A0A1G4IPH0</accession>
<proteinExistence type="predicted"/>
<reference evidence="11 12" key="1">
    <citation type="submission" date="2016-03" db="EMBL/GenBank/DDBJ databases">
        <authorList>
            <person name="Devillers H."/>
        </authorList>
    </citation>
    <scope>NUCLEOTIDE SEQUENCE [LARGE SCALE GENOMIC DNA]</scope>
    <source>
        <strain evidence="11">CBS 10888</strain>
    </source>
</reference>
<dbReference type="PROSITE" id="PS00344">
    <property type="entry name" value="GATA_ZN_FINGER_1"/>
    <property type="match status" value="1"/>
</dbReference>
<dbReference type="AlphaFoldDB" id="A0A1G4IPH0"/>
<dbReference type="PROSITE" id="PS50114">
    <property type="entry name" value="GATA_ZN_FINGER_2"/>
    <property type="match status" value="1"/>
</dbReference>
<dbReference type="InterPro" id="IPR000679">
    <property type="entry name" value="Znf_GATA"/>
</dbReference>
<dbReference type="GO" id="GO:0045944">
    <property type="term" value="P:positive regulation of transcription by RNA polymerase II"/>
    <property type="evidence" value="ECO:0007669"/>
    <property type="project" value="TreeGrafter"/>
</dbReference>
<dbReference type="FunFam" id="3.30.50.10:FF:000007">
    <property type="entry name" value="Nitrogen regulatory AreA, N-terminal"/>
    <property type="match status" value="1"/>
</dbReference>
<gene>
    <name evidence="11" type="ORF">LADA_0A06348G</name>
</gene>
<feature type="compositionally biased region" description="Polar residues" evidence="9">
    <location>
        <begin position="466"/>
        <end position="477"/>
    </location>
</feature>
<dbReference type="PRINTS" id="PR00619">
    <property type="entry name" value="GATAZNFINGER"/>
</dbReference>
<feature type="region of interest" description="Disordered" evidence="9">
    <location>
        <begin position="274"/>
        <end position="312"/>
    </location>
</feature>
<dbReference type="PANTHER" id="PTHR10071">
    <property type="entry name" value="TRANSCRIPTION FACTOR GATA FAMILY MEMBER"/>
    <property type="match status" value="1"/>
</dbReference>
<keyword evidence="3 8" id="KW-0863">Zinc-finger</keyword>
<evidence type="ECO:0000256" key="5">
    <source>
        <dbReference type="ARBA" id="ARBA00023015"/>
    </source>
</evidence>
<sequence>MEEHRDGVWGRQEAKQKLMQAVEDSSTEALWQMYSSAKASLPFQDRMSNLTWRMLGLRVKRARVAKREQIGLGSPAMPTVYSEILHHDQPGAPDRDAVPGDLDYIAELRDNKDAERPSSTHSASAVPMELHTFRDANHPPHANANGHSELHRDHPAHEPPYHQLKTTASPASRFNDSNNSNAMAGSFAAGSSIMKPFSQQQGDIHSHSLGFHDHAHYGSFSNVDQHVGFMADVDVESFDVLGGHDTVSQQGQSQDDEDDDAALRETAAYSSPALISDSGVSSTGGNGTFIPNSANTTGLNKTHPSGQQFSSSVTIGGLNSSVLNGQTFFDEHDFLHSVDEGHEEAELPPLHATNSQVSLPDLYDRNSNVTPISITRPSTAWQGLSGGLGSASPTSASAVASSLPTSQGIRRSTNSNSVRKKQIKSSSSRKGSSSFANINSGTGIIASSLPQDNGSMDGLNRRPASTGPNSSAGTPNAANKVETKCTNCHTKTTPLWRRDPEGNPLCNACGLFLKLHGVVRPLSLKTDVIKKRQRASNKISGSNAGSAVKEDSSSRDVIPKVRRPGSKKKMSSSNVSNELQAQTSKPSSTRRKMRPNALVQDIDSNVTSESGSDTATPAPTFAAEAQSSSGISRKGNSSEMEVDHPSGVESGIAEFANPSRNNNGLDAFLDQWSHPQSGDHQMSPGHTFGADHTFVHPNPQSAMNDDSEALGAMDEAATATGRNNAGENANWEWLTLSL</sequence>
<dbReference type="PANTHER" id="PTHR10071:SF281">
    <property type="entry name" value="BOX A-BINDING FACTOR-RELATED"/>
    <property type="match status" value="1"/>
</dbReference>
<dbReference type="SUPFAM" id="SSF57716">
    <property type="entry name" value="Glucocorticoid receptor-like (DNA-binding domain)"/>
    <property type="match status" value="1"/>
</dbReference>
<name>A0A1G4IPH0_9SACH</name>
<feature type="compositionally biased region" description="Low complexity" evidence="9">
    <location>
        <begin position="390"/>
        <end position="406"/>
    </location>
</feature>
<evidence type="ECO:0000256" key="7">
    <source>
        <dbReference type="ARBA" id="ARBA00023242"/>
    </source>
</evidence>
<feature type="region of interest" description="Disordered" evidence="9">
    <location>
        <begin position="384"/>
        <end position="478"/>
    </location>
</feature>
<feature type="compositionally biased region" description="Polar residues" evidence="9">
    <location>
        <begin position="288"/>
        <end position="312"/>
    </location>
</feature>
<feature type="compositionally biased region" description="Polar residues" evidence="9">
    <location>
        <begin position="407"/>
        <end position="416"/>
    </location>
</feature>
<dbReference type="Proteomes" id="UP000190274">
    <property type="component" value="Chromosome A"/>
</dbReference>
<keyword evidence="6" id="KW-0804">Transcription</keyword>
<keyword evidence="5" id="KW-0805">Transcription regulation</keyword>
<dbReference type="GO" id="GO:0000981">
    <property type="term" value="F:DNA-binding transcription factor activity, RNA polymerase II-specific"/>
    <property type="evidence" value="ECO:0007669"/>
    <property type="project" value="TreeGrafter"/>
</dbReference>
<feature type="compositionally biased region" description="Polar residues" evidence="9">
    <location>
        <begin position="536"/>
        <end position="545"/>
    </location>
</feature>
<dbReference type="GO" id="GO:0008270">
    <property type="term" value="F:zinc ion binding"/>
    <property type="evidence" value="ECO:0007669"/>
    <property type="project" value="UniProtKB-KW"/>
</dbReference>
<comment type="subcellular location">
    <subcellularLocation>
        <location evidence="1">Nucleus</location>
    </subcellularLocation>
</comment>
<organism evidence="11 12">
    <name type="scientific">Lachancea dasiensis</name>
    <dbReference type="NCBI Taxonomy" id="1072105"/>
    <lineage>
        <taxon>Eukaryota</taxon>
        <taxon>Fungi</taxon>
        <taxon>Dikarya</taxon>
        <taxon>Ascomycota</taxon>
        <taxon>Saccharomycotina</taxon>
        <taxon>Saccharomycetes</taxon>
        <taxon>Saccharomycetales</taxon>
        <taxon>Saccharomycetaceae</taxon>
        <taxon>Lachancea</taxon>
    </lineage>
</organism>
<feature type="compositionally biased region" description="Basic and acidic residues" evidence="9">
    <location>
        <begin position="148"/>
        <end position="160"/>
    </location>
</feature>
<evidence type="ECO:0000256" key="9">
    <source>
        <dbReference type="SAM" id="MobiDB-lite"/>
    </source>
</evidence>
<feature type="compositionally biased region" description="Low complexity" evidence="9">
    <location>
        <begin position="424"/>
        <end position="434"/>
    </location>
</feature>
<evidence type="ECO:0000313" key="11">
    <source>
        <dbReference type="EMBL" id="SCU78579.1"/>
    </source>
</evidence>
<dbReference type="OrthoDB" id="515401at2759"/>
<feature type="compositionally biased region" description="Polar residues" evidence="9">
    <location>
        <begin position="602"/>
        <end position="613"/>
    </location>
</feature>
<dbReference type="STRING" id="1266660.A0A1G4IPH0"/>
<dbReference type="SMART" id="SM00401">
    <property type="entry name" value="ZnF_GATA"/>
    <property type="match status" value="1"/>
</dbReference>
<feature type="compositionally biased region" description="Polar residues" evidence="9">
    <location>
        <begin position="164"/>
        <end position="179"/>
    </location>
</feature>
<evidence type="ECO:0000256" key="4">
    <source>
        <dbReference type="ARBA" id="ARBA00022833"/>
    </source>
</evidence>
<protein>
    <submittedName>
        <fullName evidence="11">LADA_0A06348g1_1</fullName>
    </submittedName>
</protein>
<evidence type="ECO:0000256" key="6">
    <source>
        <dbReference type="ARBA" id="ARBA00023163"/>
    </source>
</evidence>
<feature type="compositionally biased region" description="Polar residues" evidence="9">
    <location>
        <begin position="574"/>
        <end position="587"/>
    </location>
</feature>
<evidence type="ECO:0000256" key="3">
    <source>
        <dbReference type="ARBA" id="ARBA00022771"/>
    </source>
</evidence>
<feature type="domain" description="GATA-type" evidence="10">
    <location>
        <begin position="479"/>
        <end position="532"/>
    </location>
</feature>
<keyword evidence="2" id="KW-0479">Metal-binding</keyword>
<dbReference type="Gene3D" id="3.30.50.10">
    <property type="entry name" value="Erythroid Transcription Factor GATA-1, subunit A"/>
    <property type="match status" value="1"/>
</dbReference>
<evidence type="ECO:0000256" key="2">
    <source>
        <dbReference type="ARBA" id="ARBA00022723"/>
    </source>
</evidence>
<keyword evidence="4" id="KW-0862">Zinc</keyword>
<feature type="region of interest" description="Disordered" evidence="9">
    <location>
        <begin position="136"/>
        <end position="179"/>
    </location>
</feature>
<dbReference type="GO" id="GO:0000978">
    <property type="term" value="F:RNA polymerase II cis-regulatory region sequence-specific DNA binding"/>
    <property type="evidence" value="ECO:0007669"/>
    <property type="project" value="TreeGrafter"/>
</dbReference>
<evidence type="ECO:0000259" key="10">
    <source>
        <dbReference type="PROSITE" id="PS50114"/>
    </source>
</evidence>
<keyword evidence="12" id="KW-1185">Reference proteome</keyword>
<evidence type="ECO:0000256" key="1">
    <source>
        <dbReference type="ARBA" id="ARBA00004123"/>
    </source>
</evidence>
<dbReference type="InterPro" id="IPR039355">
    <property type="entry name" value="Transcription_factor_GATA"/>
</dbReference>
<dbReference type="Pfam" id="PF08550">
    <property type="entry name" value="GATA_AreA"/>
    <property type="match status" value="1"/>
</dbReference>
<feature type="compositionally biased region" description="Basic and acidic residues" evidence="9">
    <location>
        <begin position="548"/>
        <end position="559"/>
    </location>
</feature>
<dbReference type="InterPro" id="IPR013860">
    <property type="entry name" value="AreA_GATA"/>
</dbReference>
<evidence type="ECO:0000313" key="12">
    <source>
        <dbReference type="Proteomes" id="UP000190274"/>
    </source>
</evidence>
<feature type="compositionally biased region" description="Basic residues" evidence="9">
    <location>
        <begin position="560"/>
        <end position="570"/>
    </location>
</feature>
<feature type="compositionally biased region" description="Low complexity" evidence="9">
    <location>
        <begin position="614"/>
        <end position="638"/>
    </location>
</feature>